<feature type="compositionally biased region" description="Low complexity" evidence="3">
    <location>
        <begin position="41"/>
        <end position="52"/>
    </location>
</feature>
<dbReference type="SUPFAM" id="SSF51120">
    <property type="entry name" value="beta-Roll"/>
    <property type="match status" value="1"/>
</dbReference>
<reference evidence="4" key="1">
    <citation type="submission" date="2020-05" db="EMBL/GenBank/DDBJ databases">
        <authorList>
            <person name="Chiriac C."/>
            <person name="Salcher M."/>
            <person name="Ghai R."/>
            <person name="Kavagutti S V."/>
        </authorList>
    </citation>
    <scope>NUCLEOTIDE SEQUENCE</scope>
</reference>
<dbReference type="Gene3D" id="2.150.10.10">
    <property type="entry name" value="Serralysin-like metalloprotease, C-terminal"/>
    <property type="match status" value="2"/>
</dbReference>
<sequence>MAKGQFAALAVAAIAFAVMGTTPLVAHATVPEPGATPPPASATLPAPADAPAECTVTGTARSETLLGTPGDDVICGLGGKDTIVGGEGDDTLYGGAGNDRVLGGNGDDEIVGDDGKDSIDGGGGNDSVDGGSGNDNIVGGDGEDNLLGDVGKDNLSGGSGDDALNGGAGVDGLRSGLGDDTCARDIADRQFDACTIDVDAPIVSFPDNYILEFQAGTTAVFRWIVEDSSGVAMTWAAIGGPSGWMTEWCGFAIPLERIEGSAESGTYELRCDIPNNAVNENYTLYIGASDALGNSNAVPGWAAFGFNVFGGSSDNRVPEILEIRLPTTVSAGETFTVDIDVSDESGTAGVYSWFLGAAPYYYSDQNGLFIPADGPAELIEGDPTDGTWRQSLTVSLSAIPGEYRLLLSIRDTVGNRGFDMTEYVVTVTDQNASE</sequence>
<dbReference type="GO" id="GO:0005576">
    <property type="term" value="C:extracellular region"/>
    <property type="evidence" value="ECO:0007669"/>
    <property type="project" value="UniProtKB-SubCell"/>
</dbReference>
<comment type="subcellular location">
    <subcellularLocation>
        <location evidence="1">Secreted</location>
    </subcellularLocation>
</comment>
<dbReference type="PROSITE" id="PS00330">
    <property type="entry name" value="HEMOLYSIN_CALCIUM"/>
    <property type="match status" value="2"/>
</dbReference>
<dbReference type="InterPro" id="IPR018511">
    <property type="entry name" value="Hemolysin-typ_Ca-bd_CS"/>
</dbReference>
<dbReference type="AlphaFoldDB" id="A0A6J6B6K8"/>
<evidence type="ECO:0000256" key="1">
    <source>
        <dbReference type="ARBA" id="ARBA00004613"/>
    </source>
</evidence>
<dbReference type="PRINTS" id="PR00313">
    <property type="entry name" value="CABNDNGRPT"/>
</dbReference>
<dbReference type="EMBL" id="CAEZSG010000033">
    <property type="protein sequence ID" value="CAB4533923.1"/>
    <property type="molecule type" value="Genomic_DNA"/>
</dbReference>
<dbReference type="InterPro" id="IPR050557">
    <property type="entry name" value="RTX_toxin/Mannuronan_C5-epim"/>
</dbReference>
<organism evidence="4">
    <name type="scientific">freshwater metagenome</name>
    <dbReference type="NCBI Taxonomy" id="449393"/>
    <lineage>
        <taxon>unclassified sequences</taxon>
        <taxon>metagenomes</taxon>
        <taxon>ecological metagenomes</taxon>
    </lineage>
</organism>
<dbReference type="PANTHER" id="PTHR38340:SF1">
    <property type="entry name" value="S-LAYER PROTEIN"/>
    <property type="match status" value="1"/>
</dbReference>
<gene>
    <name evidence="4" type="ORF">UFOPK1413_00332</name>
</gene>
<name>A0A6J6B6K8_9ZZZZ</name>
<evidence type="ECO:0000313" key="4">
    <source>
        <dbReference type="EMBL" id="CAB4533923.1"/>
    </source>
</evidence>
<feature type="region of interest" description="Disordered" evidence="3">
    <location>
        <begin position="94"/>
        <end position="163"/>
    </location>
</feature>
<dbReference type="Pfam" id="PF00353">
    <property type="entry name" value="HemolysinCabind"/>
    <property type="match status" value="3"/>
</dbReference>
<dbReference type="PANTHER" id="PTHR38340">
    <property type="entry name" value="S-LAYER PROTEIN"/>
    <property type="match status" value="1"/>
</dbReference>
<dbReference type="InterPro" id="IPR011049">
    <property type="entry name" value="Serralysin-like_metalloprot_C"/>
</dbReference>
<accession>A0A6J6B6K8</accession>
<protein>
    <submittedName>
        <fullName evidence="4">Unannotated protein</fullName>
    </submittedName>
</protein>
<evidence type="ECO:0000256" key="2">
    <source>
        <dbReference type="ARBA" id="ARBA00022525"/>
    </source>
</evidence>
<feature type="compositionally biased region" description="Gly residues" evidence="3">
    <location>
        <begin position="120"/>
        <end position="133"/>
    </location>
</feature>
<feature type="region of interest" description="Disordered" evidence="3">
    <location>
        <begin position="30"/>
        <end position="52"/>
    </location>
</feature>
<dbReference type="InterPro" id="IPR001343">
    <property type="entry name" value="Hemolysn_Ca-bd"/>
</dbReference>
<proteinExistence type="predicted"/>
<keyword evidence="2" id="KW-0964">Secreted</keyword>
<evidence type="ECO:0000256" key="3">
    <source>
        <dbReference type="SAM" id="MobiDB-lite"/>
    </source>
</evidence>
<dbReference type="GO" id="GO:0005509">
    <property type="term" value="F:calcium ion binding"/>
    <property type="evidence" value="ECO:0007669"/>
    <property type="project" value="InterPro"/>
</dbReference>